<dbReference type="PROSITE" id="PS50213">
    <property type="entry name" value="FAS1"/>
    <property type="match status" value="1"/>
</dbReference>
<keyword evidence="1" id="KW-0732">Signal</keyword>
<evidence type="ECO:0000259" key="2">
    <source>
        <dbReference type="PROSITE" id="PS50213"/>
    </source>
</evidence>
<dbReference type="OMA" id="MANAHTI"/>
<dbReference type="InterPro" id="IPR000782">
    <property type="entry name" value="FAS1_domain"/>
</dbReference>
<reference evidence="4" key="3">
    <citation type="journal article" date="2022" name="Microb. Genom.">
        <title>A chromosome-scale genome assembly of the tomato pathogen Cladosporium fulvum reveals a compartmentalized genome architecture and the presence of a dispensable chromosome.</title>
        <authorList>
            <person name="Zaccaron A.Z."/>
            <person name="Chen L.H."/>
            <person name="Samaras A."/>
            <person name="Stergiopoulos I."/>
        </authorList>
    </citation>
    <scope>NUCLEOTIDE SEQUENCE</scope>
    <source>
        <strain evidence="4">Race5_Kim</strain>
    </source>
</reference>
<name>A0A1P8YXP1_PASFU</name>
<dbReference type="SMART" id="SM00554">
    <property type="entry name" value="FAS1"/>
    <property type="match status" value="1"/>
</dbReference>
<dbReference type="AlphaFoldDB" id="A0A1P8YXP1"/>
<dbReference type="Gene3D" id="2.30.180.10">
    <property type="entry name" value="FAS1 domain"/>
    <property type="match status" value="2"/>
</dbReference>
<evidence type="ECO:0000313" key="4">
    <source>
        <dbReference type="EMBL" id="UJO18904.1"/>
    </source>
</evidence>
<organism evidence="3">
    <name type="scientific">Passalora fulva</name>
    <name type="common">Tomato leaf mold</name>
    <name type="synonym">Cladosporium fulvum</name>
    <dbReference type="NCBI Taxonomy" id="5499"/>
    <lineage>
        <taxon>Eukaryota</taxon>
        <taxon>Fungi</taxon>
        <taxon>Dikarya</taxon>
        <taxon>Ascomycota</taxon>
        <taxon>Pezizomycotina</taxon>
        <taxon>Dothideomycetes</taxon>
        <taxon>Dothideomycetidae</taxon>
        <taxon>Mycosphaerellales</taxon>
        <taxon>Mycosphaerellaceae</taxon>
        <taxon>Fulvia</taxon>
    </lineage>
</organism>
<proteinExistence type="predicted"/>
<feature type="chain" id="PRO_5040573447" evidence="1">
    <location>
        <begin position="22"/>
        <end position="353"/>
    </location>
</feature>
<evidence type="ECO:0000256" key="1">
    <source>
        <dbReference type="SAM" id="SignalP"/>
    </source>
</evidence>
<accession>A0A1P8YXP1</accession>
<dbReference type="OrthoDB" id="286301at2759"/>
<dbReference type="PANTHER" id="PTHR10900">
    <property type="entry name" value="PERIOSTIN-RELATED"/>
    <property type="match status" value="1"/>
</dbReference>
<dbReference type="PANTHER" id="PTHR10900:SF77">
    <property type="entry name" value="FI19380P1"/>
    <property type="match status" value="1"/>
</dbReference>
<reference evidence="4" key="2">
    <citation type="submission" date="2021-12" db="EMBL/GenBank/DDBJ databases">
        <authorList>
            <person name="Zaccaron A."/>
            <person name="Stergiopoulos I."/>
        </authorList>
    </citation>
    <scope>NUCLEOTIDE SEQUENCE</scope>
    <source>
        <strain evidence="4">Race5_Kim</strain>
    </source>
</reference>
<feature type="domain" description="FAS1" evidence="2">
    <location>
        <begin position="31"/>
        <end position="191"/>
    </location>
</feature>
<gene>
    <name evidence="3" type="primary">CE78</name>
    <name evidence="4" type="ORF">CLAFUR5_07332</name>
</gene>
<sequence length="353" mass="38692">MAAPRLYILLASLSHLCMANAHTIAPRQNDLQPVLTTLRNTPDLSTFYSLFASTGGDSGIPAPAFEERFNDNRDKRRWTILAPINSAFEGLSHGFIDILTAPPAYELLAAVLRSHVIQGNYSFVDLTYPGGRTLEAVEGFTVTFAEDGDIFTNDGLTESAKMRASQATLDLSGHGYVPASNGGIYRIDNVLAFFETYFGIDKKTDALPPKRTRSGTMADVLKENPNLSTLRKTLEEDEPELVERLSLFEEKEGDNRRTVYLAPSNAAFEVLPGGADEKATQQSNDEATSYLLSFGLGTYEDGSKVVQSDSGFNITVDGGMANNAKVQDRVCTDNGCVWIMGRWLDPFYGVFDH</sequence>
<feature type="signal peptide" evidence="1">
    <location>
        <begin position="1"/>
        <end position="21"/>
    </location>
</feature>
<dbReference type="Pfam" id="PF02469">
    <property type="entry name" value="Fasciclin"/>
    <property type="match status" value="1"/>
</dbReference>
<dbReference type="Proteomes" id="UP000756132">
    <property type="component" value="Chromosome 6"/>
</dbReference>
<dbReference type="SUPFAM" id="SSF82153">
    <property type="entry name" value="FAS1 domain"/>
    <property type="match status" value="2"/>
</dbReference>
<reference evidence="3" key="1">
    <citation type="submission" date="2016-10" db="EMBL/GenBank/DDBJ databases">
        <title>Novel effectors identified in the apoplast of Cladosporium fulvum-infected tomato.</title>
        <authorList>
            <person name="Mesarich C.H."/>
            <person name="de Wit P.J.G.M."/>
        </authorList>
    </citation>
    <scope>NUCLEOTIDE SEQUENCE</scope>
    <source>
        <strain evidence="3">0WU</strain>
    </source>
</reference>
<dbReference type="InterPro" id="IPR036378">
    <property type="entry name" value="FAS1_dom_sf"/>
</dbReference>
<evidence type="ECO:0000313" key="3">
    <source>
        <dbReference type="EMBL" id="AQA29280.1"/>
    </source>
</evidence>
<protein>
    <submittedName>
        <fullName evidence="3">Putative effector 78</fullName>
    </submittedName>
</protein>
<keyword evidence="5" id="KW-1185">Reference proteome</keyword>
<evidence type="ECO:0000313" key="5">
    <source>
        <dbReference type="Proteomes" id="UP000756132"/>
    </source>
</evidence>
<dbReference type="InterPro" id="IPR050904">
    <property type="entry name" value="Adhesion/Biosynth-related"/>
</dbReference>
<dbReference type="EMBL" id="CP090168">
    <property type="protein sequence ID" value="UJO18904.1"/>
    <property type="molecule type" value="Genomic_DNA"/>
</dbReference>
<dbReference type="EMBL" id="KX943109">
    <property type="protein sequence ID" value="AQA29280.1"/>
    <property type="molecule type" value="Genomic_DNA"/>
</dbReference>